<reference evidence="7 8" key="1">
    <citation type="journal article" date="2009" name="PLoS Genet.">
        <title>Alliance of proteomics and genomics to unravel the specificities of Sahara bacterium Deinococcus deserti.</title>
        <authorList>
            <person name="de Groot A."/>
            <person name="Dulermo R."/>
            <person name="Ortet P."/>
            <person name="Blanchard L."/>
            <person name="Guerin P."/>
            <person name="Fernandez B."/>
            <person name="Vacherie B."/>
            <person name="Dossat C."/>
            <person name="Jolivet E."/>
            <person name="Siguier P."/>
            <person name="Chandler M."/>
            <person name="Barakat M."/>
            <person name="Dedieu A."/>
            <person name="Barbe V."/>
            <person name="Heulin T."/>
            <person name="Sommer S."/>
            <person name="Achouak W."/>
            <person name="Armengaud J."/>
        </authorList>
    </citation>
    <scope>NUCLEOTIDE SEQUENCE [LARGE SCALE GENOMIC DNA]</scope>
    <source>
        <strain evidence="8">DSM 17065 / CIP 109153 / LMG 22923 / VCD115</strain>
    </source>
</reference>
<dbReference type="Pfam" id="PF01909">
    <property type="entry name" value="NTP_transf_2"/>
    <property type="match status" value="1"/>
</dbReference>
<keyword evidence="3" id="KW-0540">Nuclease</keyword>
<dbReference type="KEGG" id="ddr:Deide_04470"/>
<evidence type="ECO:0000256" key="2">
    <source>
        <dbReference type="ARBA" id="ARBA00022649"/>
    </source>
</evidence>
<dbReference type="GO" id="GO:0110001">
    <property type="term" value="C:toxin-antitoxin complex"/>
    <property type="evidence" value="ECO:0007669"/>
    <property type="project" value="InterPro"/>
</dbReference>
<organism evidence="7 8">
    <name type="scientific">Deinococcus deserti (strain DSM 17065 / CIP 109153 / LMG 22923 / VCD115)</name>
    <dbReference type="NCBI Taxonomy" id="546414"/>
    <lineage>
        <taxon>Bacteria</taxon>
        <taxon>Thermotogati</taxon>
        <taxon>Deinococcota</taxon>
        <taxon>Deinococci</taxon>
        <taxon>Deinococcales</taxon>
        <taxon>Deinococcaceae</taxon>
        <taxon>Deinococcus</taxon>
    </lineage>
</organism>
<protein>
    <recommendedName>
        <fullName evidence="6">Polymerase nucleotidyl transferase domain-containing protein</fullName>
    </recommendedName>
</protein>
<keyword evidence="5" id="KW-0378">Hydrolase</keyword>
<dbReference type="PaxDb" id="546414-Deide_04470"/>
<dbReference type="RefSeq" id="WP_012692400.1">
    <property type="nucleotide sequence ID" value="NC_012526.1"/>
</dbReference>
<evidence type="ECO:0000256" key="3">
    <source>
        <dbReference type="ARBA" id="ARBA00022722"/>
    </source>
</evidence>
<keyword evidence="2" id="KW-1277">Toxin-antitoxin system</keyword>
<dbReference type="InterPro" id="IPR043519">
    <property type="entry name" value="NT_sf"/>
</dbReference>
<dbReference type="eggNOG" id="COG2361">
    <property type="taxonomic scope" value="Bacteria"/>
</dbReference>
<dbReference type="eggNOG" id="COG1669">
    <property type="taxonomic scope" value="Bacteria"/>
</dbReference>
<dbReference type="AlphaFoldDB" id="C1D025"/>
<evidence type="ECO:0000256" key="1">
    <source>
        <dbReference type="ARBA" id="ARBA00022553"/>
    </source>
</evidence>
<dbReference type="InterPro" id="IPR002934">
    <property type="entry name" value="Polymerase_NTP_transf_dom"/>
</dbReference>
<dbReference type="GO" id="GO:0004540">
    <property type="term" value="F:RNA nuclease activity"/>
    <property type="evidence" value="ECO:0007669"/>
    <property type="project" value="InterPro"/>
</dbReference>
<dbReference type="PANTHER" id="PTHR34139:SF1">
    <property type="entry name" value="RNASE MJ1380-RELATED"/>
    <property type="match status" value="1"/>
</dbReference>
<dbReference type="PANTHER" id="PTHR34139">
    <property type="entry name" value="UPF0331 PROTEIN MJ0127"/>
    <property type="match status" value="1"/>
</dbReference>
<evidence type="ECO:0000259" key="6">
    <source>
        <dbReference type="Pfam" id="PF01909"/>
    </source>
</evidence>
<evidence type="ECO:0000313" key="7">
    <source>
        <dbReference type="EMBL" id="ACO45277.2"/>
    </source>
</evidence>
<dbReference type="OrthoDB" id="9810538at2"/>
<dbReference type="GO" id="GO:0016787">
    <property type="term" value="F:hydrolase activity"/>
    <property type="evidence" value="ECO:0007669"/>
    <property type="project" value="UniProtKB-KW"/>
</dbReference>
<dbReference type="CDD" id="cd05403">
    <property type="entry name" value="NT_KNTase_like"/>
    <property type="match status" value="1"/>
</dbReference>
<evidence type="ECO:0000256" key="4">
    <source>
        <dbReference type="ARBA" id="ARBA00022741"/>
    </source>
</evidence>
<proteinExistence type="predicted"/>
<evidence type="ECO:0000256" key="5">
    <source>
        <dbReference type="ARBA" id="ARBA00022801"/>
    </source>
</evidence>
<evidence type="ECO:0000313" key="8">
    <source>
        <dbReference type="Proteomes" id="UP000002208"/>
    </source>
</evidence>
<keyword evidence="8" id="KW-1185">Reference proteome</keyword>
<accession>C1D025</accession>
<dbReference type="GO" id="GO:0016779">
    <property type="term" value="F:nucleotidyltransferase activity"/>
    <property type="evidence" value="ECO:0007669"/>
    <property type="project" value="InterPro"/>
</dbReference>
<dbReference type="InterPro" id="IPR008201">
    <property type="entry name" value="HepT-like"/>
</dbReference>
<keyword evidence="1" id="KW-0597">Phosphoprotein</keyword>
<dbReference type="InterPro" id="IPR051813">
    <property type="entry name" value="HepT_RNase_toxin"/>
</dbReference>
<dbReference type="Gene3D" id="3.30.460.10">
    <property type="entry name" value="Beta Polymerase, domain 2"/>
    <property type="match status" value="1"/>
</dbReference>
<dbReference type="Pfam" id="PF01934">
    <property type="entry name" value="HepT-like"/>
    <property type="match status" value="1"/>
</dbReference>
<dbReference type="STRING" id="546414.Deide_04470"/>
<feature type="domain" description="Polymerase nucleotidyl transferase" evidence="6">
    <location>
        <begin position="32"/>
        <end position="104"/>
    </location>
</feature>
<gene>
    <name evidence="7" type="ordered locus">Deide_04470</name>
</gene>
<dbReference type="HOGENOM" id="CLU_1198212_0_0_0"/>
<name>C1D025_DEIDV</name>
<dbReference type="Proteomes" id="UP000002208">
    <property type="component" value="Chromosome"/>
</dbReference>
<keyword evidence="4" id="KW-0547">Nucleotide-binding</keyword>
<dbReference type="SUPFAM" id="SSF81301">
    <property type="entry name" value="Nucleotidyltransferase"/>
    <property type="match status" value="1"/>
</dbReference>
<sequence>MSPGPASTSPLFPDLRLPTVAALLREGAPKWQALGVTRVRVFGSVARGEADRSADIDLLVDFEPEARVGLLHLMQVKAVMEDLLRRRVDIMTEGALKAPLRGEILADAVDVTQVPDPAPHSHREKRWRWRVFDLLDAIDRIGAYTSGLSMTTFLADERTRDAVLRNLARLGETTKFIPQSVQDRTPQVPWAYLRDIRNVVSHDYFGIDPALVWHSARTELPALRPSLQALADGGPDWGDNGRDRPGT</sequence>
<dbReference type="GO" id="GO:0000166">
    <property type="term" value="F:nucleotide binding"/>
    <property type="evidence" value="ECO:0007669"/>
    <property type="project" value="UniProtKB-KW"/>
</dbReference>
<dbReference type="EMBL" id="CP001114">
    <property type="protein sequence ID" value="ACO45277.2"/>
    <property type="molecule type" value="Genomic_DNA"/>
</dbReference>